<dbReference type="Pfam" id="PF03372">
    <property type="entry name" value="Exo_endo_phos"/>
    <property type="match status" value="1"/>
</dbReference>
<proteinExistence type="predicted"/>
<evidence type="ECO:0000259" key="2">
    <source>
        <dbReference type="Pfam" id="PF03372"/>
    </source>
</evidence>
<keyword evidence="1" id="KW-0472">Membrane</keyword>
<dbReference type="EMBL" id="JADIVZ010000003">
    <property type="protein sequence ID" value="MBF4161889.1"/>
    <property type="molecule type" value="Genomic_DNA"/>
</dbReference>
<keyword evidence="1" id="KW-1133">Transmembrane helix</keyword>
<keyword evidence="3" id="KW-0540">Nuclease</keyword>
<gene>
    <name evidence="3" type="ORF">ISG29_09310</name>
</gene>
<dbReference type="Gene3D" id="3.60.10.10">
    <property type="entry name" value="Endonuclease/exonuclease/phosphatase"/>
    <property type="match status" value="1"/>
</dbReference>
<organism evidence="3 4">
    <name type="scientific">Nocardioides acrostichi</name>
    <dbReference type="NCBI Taxonomy" id="2784339"/>
    <lineage>
        <taxon>Bacteria</taxon>
        <taxon>Bacillati</taxon>
        <taxon>Actinomycetota</taxon>
        <taxon>Actinomycetes</taxon>
        <taxon>Propionibacteriales</taxon>
        <taxon>Nocardioidaceae</taxon>
        <taxon>Nocardioides</taxon>
    </lineage>
</organism>
<dbReference type="InterPro" id="IPR005135">
    <property type="entry name" value="Endo/exonuclease/phosphatase"/>
</dbReference>
<keyword evidence="3" id="KW-0255">Endonuclease</keyword>
<dbReference type="AlphaFoldDB" id="A0A930YCX7"/>
<sequence>MTFKDRKHSSRERSGLRGSLVARAVLSRVTLGALAVALVVGGVVVGSRTDVVPSAAHLLSPEHGASASSSPSASGEIADEAVTQDPALRTQRVASGKQLHLTAAAKRELREQARLARLARIKARKARIAAAKAAKLAAQPFTIDIATFNVLGSNHTAPGGDRPNLPPASVRTPGAIGAIRAHGSDIVGMQELKPDQLGAITGALGYAAYPGTSIGDTDNSIIWNPSMYELVEGSTFPVVFMSRSRPQTIVKLRDKATGREFYVINMHPSAGHDPHNTSTRLAGYSAAVSQINRLKATGLPVFITGDMNDRAAFFCRVLTPTHMVAAVGGSTASGCRPPGRMPVDWVAGSAPTTFGNYSIDESVPARRISDHYYVSATASVPPAS</sequence>
<keyword evidence="3" id="KW-0378">Hydrolase</keyword>
<evidence type="ECO:0000313" key="3">
    <source>
        <dbReference type="EMBL" id="MBF4161889.1"/>
    </source>
</evidence>
<reference evidence="3" key="1">
    <citation type="submission" date="2020-11" db="EMBL/GenBank/DDBJ databases">
        <title>Nocardioides sp. CBS4Y-1, whole genome shotgun sequence.</title>
        <authorList>
            <person name="Tuo L."/>
        </authorList>
    </citation>
    <scope>NUCLEOTIDE SEQUENCE</scope>
    <source>
        <strain evidence="3">CBS4Y-1</strain>
    </source>
</reference>
<accession>A0A930YCX7</accession>
<dbReference type="GO" id="GO:0004519">
    <property type="term" value="F:endonuclease activity"/>
    <property type="evidence" value="ECO:0007669"/>
    <property type="project" value="UniProtKB-KW"/>
</dbReference>
<evidence type="ECO:0000313" key="4">
    <source>
        <dbReference type="Proteomes" id="UP000656804"/>
    </source>
</evidence>
<dbReference type="SUPFAM" id="SSF56219">
    <property type="entry name" value="DNase I-like"/>
    <property type="match status" value="1"/>
</dbReference>
<dbReference type="Proteomes" id="UP000656804">
    <property type="component" value="Unassembled WGS sequence"/>
</dbReference>
<dbReference type="RefSeq" id="WP_194503136.1">
    <property type="nucleotide sequence ID" value="NZ_JADIVZ010000003.1"/>
</dbReference>
<keyword evidence="4" id="KW-1185">Reference proteome</keyword>
<evidence type="ECO:0000256" key="1">
    <source>
        <dbReference type="SAM" id="Phobius"/>
    </source>
</evidence>
<feature type="transmembrane region" description="Helical" evidence="1">
    <location>
        <begin position="20"/>
        <end position="45"/>
    </location>
</feature>
<dbReference type="InterPro" id="IPR036691">
    <property type="entry name" value="Endo/exonu/phosph_ase_sf"/>
</dbReference>
<feature type="domain" description="Endonuclease/exonuclease/phosphatase" evidence="2">
    <location>
        <begin position="146"/>
        <end position="371"/>
    </location>
</feature>
<name>A0A930YCX7_9ACTN</name>
<keyword evidence="1" id="KW-0812">Transmembrane</keyword>
<comment type="caution">
    <text evidence="3">The sequence shown here is derived from an EMBL/GenBank/DDBJ whole genome shotgun (WGS) entry which is preliminary data.</text>
</comment>
<protein>
    <submittedName>
        <fullName evidence="3">Endonuclease/exonuclease/phosphatase family protein</fullName>
    </submittedName>
</protein>